<dbReference type="ExpressionAtlas" id="M8BL51">
    <property type="expression patterns" value="baseline"/>
</dbReference>
<protein>
    <submittedName>
        <fullName evidence="1">Uncharacterized protein</fullName>
    </submittedName>
</protein>
<dbReference type="InterPro" id="IPR001810">
    <property type="entry name" value="F-box_dom"/>
</dbReference>
<dbReference type="PANTHER" id="PTHR31264:SF19">
    <property type="entry name" value="F-BOX DOMAIN-CONTAINING PROTEIN"/>
    <property type="match status" value="1"/>
</dbReference>
<dbReference type="InterPro" id="IPR036047">
    <property type="entry name" value="F-box-like_dom_sf"/>
</dbReference>
<name>M8BL51_AEGTA</name>
<organism evidence="1">
    <name type="scientific">Aegilops tauschii</name>
    <name type="common">Tausch's goatgrass</name>
    <name type="synonym">Aegilops squarrosa</name>
    <dbReference type="NCBI Taxonomy" id="37682"/>
    <lineage>
        <taxon>Eukaryota</taxon>
        <taxon>Viridiplantae</taxon>
        <taxon>Streptophyta</taxon>
        <taxon>Embryophyta</taxon>
        <taxon>Tracheophyta</taxon>
        <taxon>Spermatophyta</taxon>
        <taxon>Magnoliopsida</taxon>
        <taxon>Liliopsida</taxon>
        <taxon>Poales</taxon>
        <taxon>Poaceae</taxon>
        <taxon>BOP clade</taxon>
        <taxon>Pooideae</taxon>
        <taxon>Triticodae</taxon>
        <taxon>Triticeae</taxon>
        <taxon>Triticinae</taxon>
        <taxon>Aegilops</taxon>
    </lineage>
</organism>
<sequence>MAPPAPHLVDELLEDIFLRLPTPAALARASTASPRFRRIITDRSFLRRFRKLHPPPLLGGSAPHGAAFAPAEAPHPSAPLARALADAADFTYSFVPKPSNDHSWRPCNVRDGRVLLESSRYGTFRELAVCDPLSQRYVLLPPIPEHMSVQEQRPWEFRSILAPIAEEDEDETSFKLEFFGRGTPMGAVWLSKTDWDVDYFSLDVKTSELAKFCISGLSLPMAANLLHIHISARHVVGVFMWGTFLKSFSESGMQI</sequence>
<accession>M8BL51</accession>
<dbReference type="EnsemblPlants" id="EMT03727">
    <property type="protein sequence ID" value="EMT03727"/>
    <property type="gene ID" value="F775_11048"/>
</dbReference>
<proteinExistence type="predicted"/>
<dbReference type="Gene3D" id="1.20.1280.50">
    <property type="match status" value="1"/>
</dbReference>
<reference evidence="1" key="1">
    <citation type="submission" date="2015-06" db="UniProtKB">
        <authorList>
            <consortium name="EnsemblPlants"/>
        </authorList>
    </citation>
    <scope>IDENTIFICATION</scope>
</reference>
<dbReference type="SMART" id="SM00256">
    <property type="entry name" value="FBOX"/>
    <property type="match status" value="1"/>
</dbReference>
<dbReference type="SUPFAM" id="SSF81383">
    <property type="entry name" value="F-box domain"/>
    <property type="match status" value="1"/>
</dbReference>
<dbReference type="PANTHER" id="PTHR31264">
    <property type="entry name" value="OS07G0554500 PROTEIN-RELATED"/>
    <property type="match status" value="1"/>
</dbReference>
<evidence type="ECO:0000313" key="1">
    <source>
        <dbReference type="EnsemblPlants" id="EMT03727"/>
    </source>
</evidence>
<dbReference type="AlphaFoldDB" id="M8BL51"/>
<dbReference type="Pfam" id="PF00646">
    <property type="entry name" value="F-box"/>
    <property type="match status" value="1"/>
</dbReference>